<proteinExistence type="inferred from homology"/>
<name>A0ABZ0HR20_9HYPH</name>
<dbReference type="SUPFAM" id="SSF53474">
    <property type="entry name" value="alpha/beta-Hydrolases"/>
    <property type="match status" value="1"/>
</dbReference>
<keyword evidence="5" id="KW-1185">Reference proteome</keyword>
<evidence type="ECO:0000256" key="1">
    <source>
        <dbReference type="ARBA" id="ARBA00006499"/>
    </source>
</evidence>
<dbReference type="PANTHER" id="PTHR10655">
    <property type="entry name" value="LYSOPHOSPHOLIPASE-RELATED"/>
    <property type="match status" value="1"/>
</dbReference>
<dbReference type="PANTHER" id="PTHR10655:SF17">
    <property type="entry name" value="LYSOPHOSPHOLIPASE-LIKE PROTEIN 1"/>
    <property type="match status" value="1"/>
</dbReference>
<dbReference type="Gene3D" id="3.40.50.1820">
    <property type="entry name" value="alpha/beta hydrolase"/>
    <property type="match status" value="1"/>
</dbReference>
<evidence type="ECO:0000259" key="3">
    <source>
        <dbReference type="Pfam" id="PF02230"/>
    </source>
</evidence>
<protein>
    <submittedName>
        <fullName evidence="4">Phospholipase</fullName>
    </submittedName>
</protein>
<evidence type="ECO:0000313" key="4">
    <source>
        <dbReference type="EMBL" id="WOJ88800.1"/>
    </source>
</evidence>
<dbReference type="RefSeq" id="WP_407338237.1">
    <property type="nucleotide sequence ID" value="NZ_CP136862.1"/>
</dbReference>
<organism evidence="4 5">
    <name type="scientific">Methylocapsa polymorpha</name>
    <dbReference type="NCBI Taxonomy" id="3080828"/>
    <lineage>
        <taxon>Bacteria</taxon>
        <taxon>Pseudomonadati</taxon>
        <taxon>Pseudomonadota</taxon>
        <taxon>Alphaproteobacteria</taxon>
        <taxon>Hyphomicrobiales</taxon>
        <taxon>Beijerinckiaceae</taxon>
        <taxon>Methylocapsa</taxon>
    </lineage>
</organism>
<dbReference type="Pfam" id="PF02230">
    <property type="entry name" value="Abhydrolase_2"/>
    <property type="match status" value="1"/>
</dbReference>
<gene>
    <name evidence="4" type="ORF">RZS28_13405</name>
</gene>
<accession>A0ABZ0HR20</accession>
<dbReference type="Proteomes" id="UP001626536">
    <property type="component" value="Chromosome"/>
</dbReference>
<sequence>MAFSDPLEFGADWSAAEAVAILMHGHGQTPEHMRVLAIEIDCPNVRYILPAADGGAWYPKNLLEPFEENEPKLRESLAYYAAIIDGLRKRGVAQDRIVPGGFSQGACLTAEFLVRTPRAYGGALIFSGGLIDVAAIGRRPGSGLLAVPIYVSGSEMDAIIPVDRTRGAIKTLQAGGALIRSHVFADRAHEISADEIIAARQLLNDVKQAAEPSA</sequence>
<dbReference type="EMBL" id="CP136862">
    <property type="protein sequence ID" value="WOJ88800.1"/>
    <property type="molecule type" value="Genomic_DNA"/>
</dbReference>
<evidence type="ECO:0000256" key="2">
    <source>
        <dbReference type="ARBA" id="ARBA00022801"/>
    </source>
</evidence>
<evidence type="ECO:0000313" key="5">
    <source>
        <dbReference type="Proteomes" id="UP001626536"/>
    </source>
</evidence>
<keyword evidence="2" id="KW-0378">Hydrolase</keyword>
<reference evidence="4 5" key="1">
    <citation type="submission" date="2023-10" db="EMBL/GenBank/DDBJ databases">
        <title>Novel methanotroph of the genus Methylocapsa from a subarctic wetland.</title>
        <authorList>
            <person name="Belova S.E."/>
            <person name="Oshkin I.Y."/>
            <person name="Miroshnikov K."/>
            <person name="Dedysh S.N."/>
        </authorList>
    </citation>
    <scope>NUCLEOTIDE SEQUENCE [LARGE SCALE GENOMIC DNA]</scope>
    <source>
        <strain evidence="4 5">RX1</strain>
    </source>
</reference>
<dbReference type="InterPro" id="IPR050565">
    <property type="entry name" value="LYPA1-2/EST-like"/>
</dbReference>
<feature type="domain" description="Phospholipase/carboxylesterase/thioesterase" evidence="3">
    <location>
        <begin position="15"/>
        <end position="204"/>
    </location>
</feature>
<dbReference type="InterPro" id="IPR029058">
    <property type="entry name" value="AB_hydrolase_fold"/>
</dbReference>
<comment type="similarity">
    <text evidence="1">Belongs to the AB hydrolase superfamily. AB hydrolase 2 family.</text>
</comment>
<dbReference type="InterPro" id="IPR003140">
    <property type="entry name" value="PLipase/COase/thioEstase"/>
</dbReference>